<dbReference type="PROSITE" id="PS50113">
    <property type="entry name" value="PAC"/>
    <property type="match status" value="1"/>
</dbReference>
<comment type="caution">
    <text evidence="11">The sequence shown here is derived from an EMBL/GenBank/DDBJ whole genome shotgun (WGS) entry which is preliminary data.</text>
</comment>
<evidence type="ECO:0000313" key="12">
    <source>
        <dbReference type="Proteomes" id="UP000265938"/>
    </source>
</evidence>
<dbReference type="GO" id="GO:0005886">
    <property type="term" value="C:plasma membrane"/>
    <property type="evidence" value="ECO:0007669"/>
    <property type="project" value="TreeGrafter"/>
</dbReference>
<dbReference type="PANTHER" id="PTHR43047:SF66">
    <property type="entry name" value="HISKA"/>
    <property type="match status" value="1"/>
</dbReference>
<dbReference type="Gene3D" id="3.30.450.20">
    <property type="entry name" value="PAS domain"/>
    <property type="match status" value="1"/>
</dbReference>
<dbReference type="CDD" id="cd16922">
    <property type="entry name" value="HATPase_EvgS-ArcB-TorS-like"/>
    <property type="match status" value="1"/>
</dbReference>
<keyword evidence="5" id="KW-0418">Kinase</keyword>
<dbReference type="Pfam" id="PF00512">
    <property type="entry name" value="HisKA"/>
    <property type="match status" value="1"/>
</dbReference>
<feature type="domain" description="Response regulatory" evidence="9">
    <location>
        <begin position="549"/>
        <end position="667"/>
    </location>
</feature>
<dbReference type="InterPro" id="IPR035965">
    <property type="entry name" value="PAS-like_dom_sf"/>
</dbReference>
<dbReference type="Gene3D" id="1.10.287.130">
    <property type="match status" value="1"/>
</dbReference>
<dbReference type="Pfam" id="PF02518">
    <property type="entry name" value="HATPase_c"/>
    <property type="match status" value="1"/>
</dbReference>
<evidence type="ECO:0000256" key="7">
    <source>
        <dbReference type="PROSITE-ProRule" id="PRU00169"/>
    </source>
</evidence>
<dbReference type="SMART" id="SM00387">
    <property type="entry name" value="HATPase_c"/>
    <property type="match status" value="1"/>
</dbReference>
<evidence type="ECO:0000256" key="3">
    <source>
        <dbReference type="ARBA" id="ARBA00022553"/>
    </source>
</evidence>
<dbReference type="Proteomes" id="UP000265938">
    <property type="component" value="Unassembled WGS sequence"/>
</dbReference>
<dbReference type="PROSITE" id="PS50110">
    <property type="entry name" value="RESPONSE_REGULATORY"/>
    <property type="match status" value="1"/>
</dbReference>
<dbReference type="SUPFAM" id="SSF55781">
    <property type="entry name" value="GAF domain-like"/>
    <property type="match status" value="1"/>
</dbReference>
<dbReference type="SMART" id="SM00448">
    <property type="entry name" value="REC"/>
    <property type="match status" value="1"/>
</dbReference>
<organism evidence="11 12">
    <name type="scientific">Pseudoalteromonas gelatinilytica</name>
    <dbReference type="NCBI Taxonomy" id="1703256"/>
    <lineage>
        <taxon>Bacteria</taxon>
        <taxon>Pseudomonadati</taxon>
        <taxon>Pseudomonadota</taxon>
        <taxon>Gammaproteobacteria</taxon>
        <taxon>Alteromonadales</taxon>
        <taxon>Pseudoalteromonadaceae</taxon>
        <taxon>Pseudoalteromonas</taxon>
    </lineage>
</organism>
<evidence type="ECO:0000256" key="4">
    <source>
        <dbReference type="ARBA" id="ARBA00022679"/>
    </source>
</evidence>
<comment type="catalytic activity">
    <reaction evidence="1">
        <text>ATP + protein L-histidine = ADP + protein N-phospho-L-histidine.</text>
        <dbReference type="EC" id="2.7.13.3"/>
    </reaction>
</comment>
<dbReference type="InterPro" id="IPR036097">
    <property type="entry name" value="HisK_dim/P_sf"/>
</dbReference>
<dbReference type="SUPFAM" id="SSF52172">
    <property type="entry name" value="CheY-like"/>
    <property type="match status" value="1"/>
</dbReference>
<dbReference type="PANTHER" id="PTHR43047">
    <property type="entry name" value="TWO-COMPONENT HISTIDINE PROTEIN KINASE"/>
    <property type="match status" value="1"/>
</dbReference>
<dbReference type="InterPro" id="IPR003594">
    <property type="entry name" value="HATPase_dom"/>
</dbReference>
<dbReference type="FunFam" id="3.30.565.10:FF:000010">
    <property type="entry name" value="Sensor histidine kinase RcsC"/>
    <property type="match status" value="1"/>
</dbReference>
<name>A0A3A3EPB7_9GAMM</name>
<keyword evidence="6" id="KW-0902">Two-component regulatory system</keyword>
<dbReference type="Pfam" id="PF00072">
    <property type="entry name" value="Response_reg"/>
    <property type="match status" value="1"/>
</dbReference>
<keyword evidence="4" id="KW-0808">Transferase</keyword>
<dbReference type="SUPFAM" id="SSF55874">
    <property type="entry name" value="ATPase domain of HSP90 chaperone/DNA topoisomerase II/histidine kinase"/>
    <property type="match status" value="1"/>
</dbReference>
<dbReference type="Gene3D" id="3.30.450.40">
    <property type="match status" value="1"/>
</dbReference>
<evidence type="ECO:0000259" key="10">
    <source>
        <dbReference type="PROSITE" id="PS50113"/>
    </source>
</evidence>
<dbReference type="EC" id="2.7.13.3" evidence="2"/>
<dbReference type="Gene3D" id="3.30.565.10">
    <property type="entry name" value="Histidine kinase-like ATPase, C-terminal domain"/>
    <property type="match status" value="1"/>
</dbReference>
<evidence type="ECO:0000259" key="8">
    <source>
        <dbReference type="PROSITE" id="PS50109"/>
    </source>
</evidence>
<dbReference type="Gene3D" id="3.40.50.2300">
    <property type="match status" value="1"/>
</dbReference>
<sequence>MNFLRQFHDIVSNQEIDFSDKVIKLLEFGLDVFDLEFAIVSQVDDKLYTVIHVVAPDDAIAVGTQFDIEGTYCTHTLEANKALSFHHASKSHIAQHPCYVNFQLESYIGAPIYVGKKVFGTVNFSAPNVSEPFSEESHDYVELFAQWLGNELARNASSERLLKKNYMLAQVEEVARIGSWELDLLASKLYWSKQTKAIHEVPADYSPNLETAIEFYKEGESRDAIQHVVQEAIEQGKDWNIEIQLITAKGNPIWVSTYGEAEFENGQCIRLIGTFQDVTKEVLLREELKKQKADAERTLEDRSILLAKISHELRTPLNGITGMLTTLLYEKSEQKREEKLKVALRSADILLNIINEVLDFSKINHGELKLEPSHFLLKTIFVDLASLYLPLYQEKNLNFDVDIDISDECWIYCDNTRLTQIASNLLSNALKFTEQGEIKLKVSAKHHDGDVSLHLQVSDTGIGMTESFMKSLFSPFTQEVTKERKQGGTGLGLAIVKELIDYMGGTIQVSSEYQKGSCFDIQLPLKLGQPQSHDALLACDIDFSTLPLSILVVDDNQINRFVLKAHLEKLGLTADYACDGIDAINKCKQNNYNLIFMDCVMPEMDGIEATRILRDKQICPTDKTYIIALTANTSADDKAACKQAGMDLFVSKPVKNTAIEQAIATAKEHFSM</sequence>
<evidence type="ECO:0000256" key="6">
    <source>
        <dbReference type="ARBA" id="ARBA00023012"/>
    </source>
</evidence>
<dbReference type="Pfam" id="PF01590">
    <property type="entry name" value="GAF"/>
    <property type="match status" value="1"/>
</dbReference>
<dbReference type="InterPro" id="IPR029016">
    <property type="entry name" value="GAF-like_dom_sf"/>
</dbReference>
<keyword evidence="3 7" id="KW-0597">Phosphoprotein</keyword>
<dbReference type="CDD" id="cd17546">
    <property type="entry name" value="REC_hyHK_CKI1_RcsC-like"/>
    <property type="match status" value="1"/>
</dbReference>
<dbReference type="InterPro" id="IPR011006">
    <property type="entry name" value="CheY-like_superfamily"/>
</dbReference>
<dbReference type="InterPro" id="IPR005467">
    <property type="entry name" value="His_kinase_dom"/>
</dbReference>
<dbReference type="GO" id="GO:0000155">
    <property type="term" value="F:phosphorelay sensor kinase activity"/>
    <property type="evidence" value="ECO:0007669"/>
    <property type="project" value="InterPro"/>
</dbReference>
<dbReference type="GO" id="GO:0009927">
    <property type="term" value="F:histidine phosphotransfer kinase activity"/>
    <property type="evidence" value="ECO:0007669"/>
    <property type="project" value="TreeGrafter"/>
</dbReference>
<dbReference type="InterPro" id="IPR004358">
    <property type="entry name" value="Sig_transdc_His_kin-like_C"/>
</dbReference>
<feature type="modified residue" description="4-aspartylphosphate" evidence="7">
    <location>
        <position position="598"/>
    </location>
</feature>
<dbReference type="PRINTS" id="PR00344">
    <property type="entry name" value="BCTRLSENSOR"/>
</dbReference>
<evidence type="ECO:0000259" key="9">
    <source>
        <dbReference type="PROSITE" id="PS50110"/>
    </source>
</evidence>
<dbReference type="InterPro" id="IPR001789">
    <property type="entry name" value="Sig_transdc_resp-reg_receiver"/>
</dbReference>
<gene>
    <name evidence="11" type="ORF">D4741_02880</name>
</gene>
<feature type="domain" description="PAC" evidence="10">
    <location>
        <begin position="239"/>
        <end position="290"/>
    </location>
</feature>
<reference evidence="11 12" key="1">
    <citation type="submission" date="2018-09" db="EMBL/GenBank/DDBJ databases">
        <title>Identification of marine bacteria producing industrial enzymes.</title>
        <authorList>
            <person name="Cheng T.H."/>
            <person name="Saidin J."/>
            <person name="Muhd D.D."/>
            <person name="Isa M.N.M."/>
            <person name="Bakar M.F.A."/>
            <person name="Ismail N."/>
        </authorList>
    </citation>
    <scope>NUCLEOTIDE SEQUENCE [LARGE SCALE GENOMIC DNA]</scope>
    <source>
        <strain evidence="11 12">MNAD 1.6</strain>
    </source>
</reference>
<dbReference type="PROSITE" id="PS50109">
    <property type="entry name" value="HIS_KIN"/>
    <property type="match status" value="1"/>
</dbReference>
<dbReference type="SMART" id="SM00388">
    <property type="entry name" value="HisKA"/>
    <property type="match status" value="1"/>
</dbReference>
<dbReference type="SUPFAM" id="SSF47384">
    <property type="entry name" value="Homodimeric domain of signal transducing histidine kinase"/>
    <property type="match status" value="1"/>
</dbReference>
<protein>
    <recommendedName>
        <fullName evidence="2">histidine kinase</fullName>
        <ecNumber evidence="2">2.7.13.3</ecNumber>
    </recommendedName>
</protein>
<dbReference type="EMBL" id="QYSE01000001">
    <property type="protein sequence ID" value="RJF37047.1"/>
    <property type="molecule type" value="Genomic_DNA"/>
</dbReference>
<dbReference type="Pfam" id="PF08447">
    <property type="entry name" value="PAS_3"/>
    <property type="match status" value="1"/>
</dbReference>
<evidence type="ECO:0000256" key="1">
    <source>
        <dbReference type="ARBA" id="ARBA00000085"/>
    </source>
</evidence>
<accession>A0A3A3EPB7</accession>
<evidence type="ECO:0000313" key="11">
    <source>
        <dbReference type="EMBL" id="RJF37047.1"/>
    </source>
</evidence>
<dbReference type="InterPro" id="IPR003018">
    <property type="entry name" value="GAF"/>
</dbReference>
<dbReference type="RefSeq" id="WP_119851950.1">
    <property type="nucleotide sequence ID" value="NZ_QYSE01000001.1"/>
</dbReference>
<dbReference type="InterPro" id="IPR003661">
    <property type="entry name" value="HisK_dim/P_dom"/>
</dbReference>
<feature type="domain" description="Histidine kinase" evidence="8">
    <location>
        <begin position="308"/>
        <end position="527"/>
    </location>
</feature>
<dbReference type="InterPro" id="IPR036890">
    <property type="entry name" value="HATPase_C_sf"/>
</dbReference>
<dbReference type="InterPro" id="IPR000700">
    <property type="entry name" value="PAS-assoc_C"/>
</dbReference>
<dbReference type="CDD" id="cd00082">
    <property type="entry name" value="HisKA"/>
    <property type="match status" value="1"/>
</dbReference>
<proteinExistence type="predicted"/>
<dbReference type="InterPro" id="IPR013655">
    <property type="entry name" value="PAS_fold_3"/>
</dbReference>
<dbReference type="SUPFAM" id="SSF55785">
    <property type="entry name" value="PYP-like sensor domain (PAS domain)"/>
    <property type="match status" value="1"/>
</dbReference>
<evidence type="ECO:0000256" key="5">
    <source>
        <dbReference type="ARBA" id="ARBA00022777"/>
    </source>
</evidence>
<evidence type="ECO:0000256" key="2">
    <source>
        <dbReference type="ARBA" id="ARBA00012438"/>
    </source>
</evidence>
<dbReference type="AlphaFoldDB" id="A0A3A3EPB7"/>